<dbReference type="Proteomes" id="UP001524473">
    <property type="component" value="Unassembled WGS sequence"/>
</dbReference>
<keyword evidence="2" id="KW-1185">Reference proteome</keyword>
<organism evidence="1 2">
    <name type="scientific">Neglectibacter timonensis</name>
    <dbReference type="NCBI Taxonomy" id="1776382"/>
    <lineage>
        <taxon>Bacteria</taxon>
        <taxon>Bacillati</taxon>
        <taxon>Bacillota</taxon>
        <taxon>Clostridia</taxon>
        <taxon>Eubacteriales</taxon>
        <taxon>Oscillospiraceae</taxon>
        <taxon>Neglectibacter</taxon>
    </lineage>
</organism>
<dbReference type="RefSeq" id="WP_066859809.1">
    <property type="nucleotide sequence ID" value="NZ_CABKVV010000008.1"/>
</dbReference>
<gene>
    <name evidence="1" type="ORF">NE695_03125</name>
</gene>
<dbReference type="EMBL" id="JANFZH010000005">
    <property type="protein sequence ID" value="MCQ4838905.1"/>
    <property type="molecule type" value="Genomic_DNA"/>
</dbReference>
<dbReference type="GeneID" id="90530946"/>
<evidence type="ECO:0000313" key="2">
    <source>
        <dbReference type="Proteomes" id="UP001524473"/>
    </source>
</evidence>
<reference evidence="1 2" key="1">
    <citation type="submission" date="2022-06" db="EMBL/GenBank/DDBJ databases">
        <title>Isolation of gut microbiota from human fecal samples.</title>
        <authorList>
            <person name="Pamer E.G."/>
            <person name="Barat B."/>
            <person name="Waligurski E."/>
            <person name="Medina S."/>
            <person name="Paddock L."/>
            <person name="Mostad J."/>
        </authorList>
    </citation>
    <scope>NUCLEOTIDE SEQUENCE [LARGE SCALE GENOMIC DNA]</scope>
    <source>
        <strain evidence="1 2">DFI.9.73</strain>
    </source>
</reference>
<accession>A0ABT1RX34</accession>
<proteinExistence type="predicted"/>
<name>A0ABT1RX34_9FIRM</name>
<protein>
    <submittedName>
        <fullName evidence="1">Uncharacterized protein</fullName>
    </submittedName>
</protein>
<sequence length="165" mass="18111">MSGKSRLAEALVDWMKQAEERGVYLEYRFSGAAPAPVLCEADGKLLGEIGSVVSTMLDACGRLPEAERWMSLELDRDAEGLHLSCAASGSCEVEPGEINSSGLRAVFRRDGDGTRLELETKAEGTTGKDSQGGTPLCCWKEFSFQHNPLWLDKQEERTKPKEETI</sequence>
<comment type="caution">
    <text evidence="1">The sequence shown here is derived from an EMBL/GenBank/DDBJ whole genome shotgun (WGS) entry which is preliminary data.</text>
</comment>
<evidence type="ECO:0000313" key="1">
    <source>
        <dbReference type="EMBL" id="MCQ4838905.1"/>
    </source>
</evidence>